<dbReference type="GO" id="GO:0004514">
    <property type="term" value="F:nicotinate-nucleotide diphosphorylase (carboxylating) activity"/>
    <property type="evidence" value="ECO:0007669"/>
    <property type="project" value="InterPro"/>
</dbReference>
<dbReference type="InterPro" id="IPR002638">
    <property type="entry name" value="Quinolinate_PRibosylTrfase_C"/>
</dbReference>
<dbReference type="RefSeq" id="WP_145734547.1">
    <property type="nucleotide sequence ID" value="NZ_VITR01000011.1"/>
</dbReference>
<dbReference type="SUPFAM" id="SSF51690">
    <property type="entry name" value="Nicotinate/Quinolinate PRTase C-terminal domain-like"/>
    <property type="match status" value="1"/>
</dbReference>
<dbReference type="GO" id="GO:0034213">
    <property type="term" value="P:quinolinate catabolic process"/>
    <property type="evidence" value="ECO:0007669"/>
    <property type="project" value="TreeGrafter"/>
</dbReference>
<keyword evidence="4 5" id="KW-0808">Transferase</keyword>
<dbReference type="InterPro" id="IPR037128">
    <property type="entry name" value="Quinolinate_PRibosylTase_N_sf"/>
</dbReference>
<dbReference type="InterPro" id="IPR013785">
    <property type="entry name" value="Aldolase_TIM"/>
</dbReference>
<evidence type="ECO:0000256" key="2">
    <source>
        <dbReference type="ARBA" id="ARBA00019205"/>
    </source>
</evidence>
<evidence type="ECO:0000256" key="4">
    <source>
        <dbReference type="ARBA" id="ARBA00022679"/>
    </source>
</evidence>
<evidence type="ECO:0000256" key="5">
    <source>
        <dbReference type="PIRNR" id="PIRNR006250"/>
    </source>
</evidence>
<gene>
    <name evidence="8" type="ORF">FBZ90_111162</name>
</gene>
<dbReference type="CDD" id="cd01573">
    <property type="entry name" value="modD_like"/>
    <property type="match status" value="1"/>
</dbReference>
<evidence type="ECO:0000259" key="7">
    <source>
        <dbReference type="Pfam" id="PF02749"/>
    </source>
</evidence>
<evidence type="ECO:0000259" key="6">
    <source>
        <dbReference type="Pfam" id="PF01729"/>
    </source>
</evidence>
<dbReference type="PIRSF" id="PIRSF006250">
    <property type="entry name" value="NadC_ModD"/>
    <property type="match status" value="1"/>
</dbReference>
<feature type="domain" description="Quinolinate phosphoribosyl transferase N-terminal" evidence="7">
    <location>
        <begin position="34"/>
        <end position="117"/>
    </location>
</feature>
<protein>
    <recommendedName>
        <fullName evidence="2">Putative pyrophosphorylase ModD</fullName>
    </recommendedName>
</protein>
<accession>A0A560GYQ0</accession>
<dbReference type="AlphaFoldDB" id="A0A560GYQ0"/>
<reference evidence="8 9" key="1">
    <citation type="submission" date="2019-06" db="EMBL/GenBank/DDBJ databases">
        <title>Genomic Encyclopedia of Type Strains, Phase IV (KMG-V): Genome sequencing to study the core and pangenomes of soil and plant-associated prokaryotes.</title>
        <authorList>
            <person name="Whitman W."/>
        </authorList>
    </citation>
    <scope>NUCLEOTIDE SEQUENCE [LARGE SCALE GENOMIC DNA]</scope>
    <source>
        <strain evidence="8 9">BR 11622</strain>
    </source>
</reference>
<sequence>MAADLEGASSWGDAWPLPESAIERLLEEDVRYGDLTTRALGIGGRPGRMCFLARADMVLSGVDEAARLLARTGAVIDHRVPAGGRYVPGDRLLEVSGPAAALHAGWKVAQTLMEWASGVASETRAIVDAARAANPAIAVLCTRKSVPYTRQLACKAVVAGGGDIHRLGLSDTILLFPEHRVFLEPPHDLGAAIARLKRSAPERAIMVEVTSEGDALAAAAHADLIQLEKFSPEAVRRLVDRLPRRADGRPVIAAAGGITPQNAGAYAKAGADTLVTSAPFFARPRDIQVNITSM</sequence>
<dbReference type="InterPro" id="IPR022412">
    <property type="entry name" value="Quinolinate_PRibosylTrfase_N"/>
</dbReference>
<feature type="domain" description="Quinolinate phosphoribosyl transferase C-terminal" evidence="6">
    <location>
        <begin position="119"/>
        <end position="287"/>
    </location>
</feature>
<name>A0A560GYQ0_9PROT</name>
<dbReference type="InterPro" id="IPR006242">
    <property type="entry name" value="ModD"/>
</dbReference>
<dbReference type="PANTHER" id="PTHR32179">
    <property type="entry name" value="NICOTINATE-NUCLEOTIDE PYROPHOSPHORYLASE [CARBOXYLATING]"/>
    <property type="match status" value="1"/>
</dbReference>
<comment type="caution">
    <text evidence="8">The sequence shown here is derived from an EMBL/GenBank/DDBJ whole genome shotgun (WGS) entry which is preliminary data.</text>
</comment>
<dbReference type="Pfam" id="PF01729">
    <property type="entry name" value="QRPTase_C"/>
    <property type="match status" value="1"/>
</dbReference>
<dbReference type="Pfam" id="PF02749">
    <property type="entry name" value="QRPTase_N"/>
    <property type="match status" value="1"/>
</dbReference>
<dbReference type="SUPFAM" id="SSF54675">
    <property type="entry name" value="Nicotinate/Quinolinate PRTase N-terminal domain-like"/>
    <property type="match status" value="1"/>
</dbReference>
<dbReference type="PANTHER" id="PTHR32179:SF4">
    <property type="entry name" value="PYROPHOSPHORYLASE MODD-RELATED"/>
    <property type="match status" value="1"/>
</dbReference>
<evidence type="ECO:0000313" key="9">
    <source>
        <dbReference type="Proteomes" id="UP000315751"/>
    </source>
</evidence>
<dbReference type="GO" id="GO:0009435">
    <property type="term" value="P:NAD+ biosynthetic process"/>
    <property type="evidence" value="ECO:0007669"/>
    <property type="project" value="InterPro"/>
</dbReference>
<organism evidence="8 9">
    <name type="scientific">Nitrospirillum amazonense</name>
    <dbReference type="NCBI Taxonomy" id="28077"/>
    <lineage>
        <taxon>Bacteria</taxon>
        <taxon>Pseudomonadati</taxon>
        <taxon>Pseudomonadota</taxon>
        <taxon>Alphaproteobacteria</taxon>
        <taxon>Rhodospirillales</taxon>
        <taxon>Azospirillaceae</taxon>
        <taxon>Nitrospirillum</taxon>
    </lineage>
</organism>
<evidence type="ECO:0000313" key="8">
    <source>
        <dbReference type="EMBL" id="TWB39165.1"/>
    </source>
</evidence>
<keyword evidence="3 5" id="KW-0328">Glycosyltransferase</keyword>
<dbReference type="InterPro" id="IPR036068">
    <property type="entry name" value="Nicotinate_pribotase-like_C"/>
</dbReference>
<dbReference type="Gene3D" id="3.90.1170.20">
    <property type="entry name" value="Quinolinate phosphoribosyl transferase, N-terminal domain"/>
    <property type="match status" value="1"/>
</dbReference>
<dbReference type="InterPro" id="IPR027277">
    <property type="entry name" value="NadC/ModD"/>
</dbReference>
<evidence type="ECO:0000256" key="3">
    <source>
        <dbReference type="ARBA" id="ARBA00022676"/>
    </source>
</evidence>
<keyword evidence="9" id="KW-1185">Reference proteome</keyword>
<evidence type="ECO:0000256" key="1">
    <source>
        <dbReference type="ARBA" id="ARBA00009400"/>
    </source>
</evidence>
<dbReference type="Proteomes" id="UP000315751">
    <property type="component" value="Unassembled WGS sequence"/>
</dbReference>
<dbReference type="GO" id="GO:0005737">
    <property type="term" value="C:cytoplasm"/>
    <property type="evidence" value="ECO:0007669"/>
    <property type="project" value="TreeGrafter"/>
</dbReference>
<dbReference type="Gene3D" id="3.20.20.70">
    <property type="entry name" value="Aldolase class I"/>
    <property type="match status" value="1"/>
</dbReference>
<dbReference type="NCBIfam" id="TIGR01334">
    <property type="entry name" value="modD"/>
    <property type="match status" value="1"/>
</dbReference>
<comment type="similarity">
    <text evidence="1 5">Belongs to the NadC/ModD family.</text>
</comment>
<dbReference type="EMBL" id="VITR01000011">
    <property type="protein sequence ID" value="TWB39165.1"/>
    <property type="molecule type" value="Genomic_DNA"/>
</dbReference>
<dbReference type="FunFam" id="3.20.20.70:FF:000030">
    <property type="entry name" value="Nicotinate-nucleotide pyrophosphorylase, carboxylating"/>
    <property type="match status" value="1"/>
</dbReference>
<proteinExistence type="inferred from homology"/>
<dbReference type="OrthoDB" id="8216773at2"/>